<comment type="caution">
    <text evidence="1">The sequence shown here is derived from an EMBL/GenBank/DDBJ whole genome shotgun (WGS) entry which is preliminary data.</text>
</comment>
<protein>
    <submittedName>
        <fullName evidence="1">Uncharacterized protein</fullName>
    </submittedName>
</protein>
<evidence type="ECO:0000313" key="1">
    <source>
        <dbReference type="EMBL" id="KAH7664198.1"/>
    </source>
</evidence>
<reference evidence="2" key="1">
    <citation type="journal article" date="2022" name="Nat. Commun.">
        <title>Chromosome evolution and the genetic basis of agronomically important traits in greater yam.</title>
        <authorList>
            <person name="Bredeson J.V."/>
            <person name="Lyons J.B."/>
            <person name="Oniyinde I.O."/>
            <person name="Okereke N.R."/>
            <person name="Kolade O."/>
            <person name="Nnabue I."/>
            <person name="Nwadili C.O."/>
            <person name="Hribova E."/>
            <person name="Parker M."/>
            <person name="Nwogha J."/>
            <person name="Shu S."/>
            <person name="Carlson J."/>
            <person name="Kariba R."/>
            <person name="Muthemba S."/>
            <person name="Knop K."/>
            <person name="Barton G.J."/>
            <person name="Sherwood A.V."/>
            <person name="Lopez-Montes A."/>
            <person name="Asiedu R."/>
            <person name="Jamnadass R."/>
            <person name="Muchugi A."/>
            <person name="Goodstein D."/>
            <person name="Egesi C.N."/>
            <person name="Featherston J."/>
            <person name="Asfaw A."/>
            <person name="Simpson G.G."/>
            <person name="Dolezel J."/>
            <person name="Hendre P.S."/>
            <person name="Van Deynze A."/>
            <person name="Kumar P.L."/>
            <person name="Obidiegwu J.E."/>
            <person name="Bhattacharjee R."/>
            <person name="Rokhsar D.S."/>
        </authorList>
    </citation>
    <scope>NUCLEOTIDE SEQUENCE [LARGE SCALE GENOMIC DNA]</scope>
    <source>
        <strain evidence="2">cv. TDa95/00328</strain>
    </source>
</reference>
<dbReference type="EMBL" id="CM037024">
    <property type="protein sequence ID" value="KAH7664198.1"/>
    <property type="molecule type" value="Genomic_DNA"/>
</dbReference>
<gene>
    <name evidence="1" type="ORF">IHE45_14G105300</name>
</gene>
<accession>A0ACB7UTY2</accession>
<evidence type="ECO:0000313" key="2">
    <source>
        <dbReference type="Proteomes" id="UP000827976"/>
    </source>
</evidence>
<organism evidence="1 2">
    <name type="scientific">Dioscorea alata</name>
    <name type="common">Purple yam</name>
    <dbReference type="NCBI Taxonomy" id="55571"/>
    <lineage>
        <taxon>Eukaryota</taxon>
        <taxon>Viridiplantae</taxon>
        <taxon>Streptophyta</taxon>
        <taxon>Embryophyta</taxon>
        <taxon>Tracheophyta</taxon>
        <taxon>Spermatophyta</taxon>
        <taxon>Magnoliopsida</taxon>
        <taxon>Liliopsida</taxon>
        <taxon>Dioscoreales</taxon>
        <taxon>Dioscoreaceae</taxon>
        <taxon>Dioscorea</taxon>
    </lineage>
</organism>
<sequence>MKPLSLSLSLSASELGLSLSLTHVRPNFPTEKPGFLSRPNSRQTSLLAPPRPAVQLTLDKPCIPTRSLSRERSPCGSVAITHFSTRCSAEEVSSLFSSPFFLLFSQFTIH</sequence>
<keyword evidence="2" id="KW-1185">Reference proteome</keyword>
<dbReference type="Proteomes" id="UP000827976">
    <property type="component" value="Chromosome 14"/>
</dbReference>
<proteinExistence type="predicted"/>
<name>A0ACB7UTY2_DIOAL</name>